<evidence type="ECO:0000256" key="13">
    <source>
        <dbReference type="SAM" id="Phobius"/>
    </source>
</evidence>
<proteinExistence type="inferred from homology"/>
<keyword evidence="9 13" id="KW-0472">Membrane</keyword>
<dbReference type="InterPro" id="IPR001873">
    <property type="entry name" value="ENaC"/>
</dbReference>
<evidence type="ECO:0000256" key="7">
    <source>
        <dbReference type="ARBA" id="ARBA00023053"/>
    </source>
</evidence>
<comment type="subcellular location">
    <subcellularLocation>
        <location evidence="1">Membrane</location>
        <topology evidence="1">Multi-pass membrane protein</topology>
    </subcellularLocation>
</comment>
<keyword evidence="3 12" id="KW-0813">Transport</keyword>
<dbReference type="AlphaFoldDB" id="A0A1B6LQW0"/>
<keyword evidence="7" id="KW-0915">Sodium</keyword>
<evidence type="ECO:0000256" key="5">
    <source>
        <dbReference type="ARBA" id="ARBA00022692"/>
    </source>
</evidence>
<feature type="non-terminal residue" evidence="14">
    <location>
        <position position="112"/>
    </location>
</feature>
<keyword evidence="11 12" id="KW-0407">Ion channel</keyword>
<name>A0A1B6LQW0_9HEMI</name>
<keyword evidence="6 13" id="KW-1133">Transmembrane helix</keyword>
<feature type="non-terminal residue" evidence="14">
    <location>
        <position position="1"/>
    </location>
</feature>
<evidence type="ECO:0000256" key="4">
    <source>
        <dbReference type="ARBA" id="ARBA00022461"/>
    </source>
</evidence>
<feature type="transmembrane region" description="Helical" evidence="13">
    <location>
        <begin position="65"/>
        <end position="86"/>
    </location>
</feature>
<dbReference type="GO" id="GO:0016020">
    <property type="term" value="C:membrane"/>
    <property type="evidence" value="ECO:0007669"/>
    <property type="project" value="UniProtKB-SubCell"/>
</dbReference>
<evidence type="ECO:0000256" key="12">
    <source>
        <dbReference type="RuleBase" id="RU000679"/>
    </source>
</evidence>
<evidence type="ECO:0000256" key="6">
    <source>
        <dbReference type="ARBA" id="ARBA00022989"/>
    </source>
</evidence>
<keyword evidence="10 12" id="KW-0739">Sodium transport</keyword>
<dbReference type="Pfam" id="PF00858">
    <property type="entry name" value="ASC"/>
    <property type="match status" value="1"/>
</dbReference>
<evidence type="ECO:0000256" key="2">
    <source>
        <dbReference type="ARBA" id="ARBA00007193"/>
    </source>
</evidence>
<comment type="similarity">
    <text evidence="2 12">Belongs to the amiloride-sensitive sodium channel (TC 1.A.6) family.</text>
</comment>
<evidence type="ECO:0000256" key="8">
    <source>
        <dbReference type="ARBA" id="ARBA00023065"/>
    </source>
</evidence>
<protein>
    <submittedName>
        <fullName evidence="14">Uncharacterized protein</fullName>
    </submittedName>
</protein>
<sequence length="112" mass="12952">CMGENDGELSFEPNQIITNEMDSKETRGKTLSRAVLRVVHEYCQQSSLHGLKYVSNPDLPYIERYMWLAVFIISVGVAIHLIYDVWQFWMDAPFLIAFDSHMTPIWAIPFPA</sequence>
<evidence type="ECO:0000256" key="9">
    <source>
        <dbReference type="ARBA" id="ARBA00023136"/>
    </source>
</evidence>
<keyword evidence="5 12" id="KW-0812">Transmembrane</keyword>
<keyword evidence="4 12" id="KW-0894">Sodium channel</keyword>
<gene>
    <name evidence="14" type="ORF">g.50061</name>
</gene>
<evidence type="ECO:0000256" key="1">
    <source>
        <dbReference type="ARBA" id="ARBA00004141"/>
    </source>
</evidence>
<reference evidence="14" key="1">
    <citation type="submission" date="2015-11" db="EMBL/GenBank/DDBJ databases">
        <title>De novo transcriptome assembly of four potential Pierce s Disease insect vectors from Arizona vineyards.</title>
        <authorList>
            <person name="Tassone E.E."/>
        </authorList>
    </citation>
    <scope>NUCLEOTIDE SEQUENCE</scope>
</reference>
<evidence type="ECO:0000256" key="11">
    <source>
        <dbReference type="ARBA" id="ARBA00023303"/>
    </source>
</evidence>
<dbReference type="EMBL" id="GEBQ01013897">
    <property type="protein sequence ID" value="JAT26080.1"/>
    <property type="molecule type" value="Transcribed_RNA"/>
</dbReference>
<evidence type="ECO:0000256" key="10">
    <source>
        <dbReference type="ARBA" id="ARBA00023201"/>
    </source>
</evidence>
<evidence type="ECO:0000256" key="3">
    <source>
        <dbReference type="ARBA" id="ARBA00022448"/>
    </source>
</evidence>
<accession>A0A1B6LQW0</accession>
<keyword evidence="8 12" id="KW-0406">Ion transport</keyword>
<organism evidence="14">
    <name type="scientific">Graphocephala atropunctata</name>
    <dbReference type="NCBI Taxonomy" id="36148"/>
    <lineage>
        <taxon>Eukaryota</taxon>
        <taxon>Metazoa</taxon>
        <taxon>Ecdysozoa</taxon>
        <taxon>Arthropoda</taxon>
        <taxon>Hexapoda</taxon>
        <taxon>Insecta</taxon>
        <taxon>Pterygota</taxon>
        <taxon>Neoptera</taxon>
        <taxon>Paraneoptera</taxon>
        <taxon>Hemiptera</taxon>
        <taxon>Auchenorrhyncha</taxon>
        <taxon>Membracoidea</taxon>
        <taxon>Cicadellidae</taxon>
        <taxon>Cicadellinae</taxon>
        <taxon>Cicadellini</taxon>
        <taxon>Graphocephala</taxon>
    </lineage>
</organism>
<evidence type="ECO:0000313" key="14">
    <source>
        <dbReference type="EMBL" id="JAT26080.1"/>
    </source>
</evidence>
<dbReference type="GO" id="GO:0005272">
    <property type="term" value="F:sodium channel activity"/>
    <property type="evidence" value="ECO:0007669"/>
    <property type="project" value="UniProtKB-KW"/>
</dbReference>